<dbReference type="InterPro" id="IPR001466">
    <property type="entry name" value="Beta-lactam-related"/>
</dbReference>
<proteinExistence type="predicted"/>
<feature type="compositionally biased region" description="Basic and acidic residues" evidence="2">
    <location>
        <begin position="13"/>
        <end position="23"/>
    </location>
</feature>
<feature type="region of interest" description="Disordered" evidence="2">
    <location>
        <begin position="530"/>
        <end position="675"/>
    </location>
</feature>
<feature type="region of interest" description="Disordered" evidence="2">
    <location>
        <begin position="1"/>
        <end position="23"/>
    </location>
</feature>
<dbReference type="PRINTS" id="PR00219">
    <property type="entry name" value="SYNAPTOBREVN"/>
</dbReference>
<evidence type="ECO:0000313" key="5">
    <source>
        <dbReference type="EMBL" id="TPX71010.1"/>
    </source>
</evidence>
<dbReference type="Gene3D" id="1.20.5.110">
    <property type="match status" value="1"/>
</dbReference>
<dbReference type="STRING" id="246404.A0A507F5V9"/>
<keyword evidence="3" id="KW-0812">Transmembrane</keyword>
<feature type="compositionally biased region" description="Polar residues" evidence="2">
    <location>
        <begin position="576"/>
        <end position="586"/>
    </location>
</feature>
<feature type="compositionally biased region" description="Pro residues" evidence="2">
    <location>
        <begin position="555"/>
        <end position="565"/>
    </location>
</feature>
<dbReference type="OrthoDB" id="5946976at2759"/>
<evidence type="ECO:0000256" key="2">
    <source>
        <dbReference type="SAM" id="MobiDB-lite"/>
    </source>
</evidence>
<evidence type="ECO:0000259" key="4">
    <source>
        <dbReference type="PROSITE" id="PS50892"/>
    </source>
</evidence>
<dbReference type="InterPro" id="IPR016444">
    <property type="entry name" value="Synaptobrevin/VAMP"/>
</dbReference>
<dbReference type="GO" id="GO:0016192">
    <property type="term" value="P:vesicle-mediated transport"/>
    <property type="evidence" value="ECO:0007669"/>
    <property type="project" value="InterPro"/>
</dbReference>
<dbReference type="AlphaFoldDB" id="A0A507F5V9"/>
<feature type="compositionally biased region" description="Low complexity" evidence="2">
    <location>
        <begin position="536"/>
        <end position="554"/>
    </location>
</feature>
<comment type="caution">
    <text evidence="5">The sequence shown here is derived from an EMBL/GenBank/DDBJ whole genome shotgun (WGS) entry which is preliminary data.</text>
</comment>
<name>A0A507F5V9_9FUNG</name>
<keyword evidence="3" id="KW-0472">Membrane</keyword>
<gene>
    <name evidence="5" type="ORF">CcCBS67573_g06335</name>
</gene>
<dbReference type="PANTHER" id="PTHR45701">
    <property type="entry name" value="SYNAPTOBREVIN FAMILY MEMBER"/>
    <property type="match status" value="1"/>
</dbReference>
<dbReference type="InterPro" id="IPR001388">
    <property type="entry name" value="Synaptobrevin-like"/>
</dbReference>
<evidence type="ECO:0000256" key="1">
    <source>
        <dbReference type="PROSITE-ProRule" id="PRU00290"/>
    </source>
</evidence>
<evidence type="ECO:0000256" key="3">
    <source>
        <dbReference type="SAM" id="Phobius"/>
    </source>
</evidence>
<feature type="compositionally biased region" description="Low complexity" evidence="2">
    <location>
        <begin position="566"/>
        <end position="575"/>
    </location>
</feature>
<dbReference type="EMBL" id="QEAP01000265">
    <property type="protein sequence ID" value="TPX71010.1"/>
    <property type="molecule type" value="Genomic_DNA"/>
</dbReference>
<reference evidence="5 6" key="1">
    <citation type="journal article" date="2019" name="Sci. Rep.">
        <title>Comparative genomics of chytrid fungi reveal insights into the obligate biotrophic and pathogenic lifestyle of Synchytrium endobioticum.</title>
        <authorList>
            <person name="van de Vossenberg B.T.L.H."/>
            <person name="Warris S."/>
            <person name="Nguyen H.D.T."/>
            <person name="van Gent-Pelzer M.P.E."/>
            <person name="Joly D.L."/>
            <person name="van de Geest H.C."/>
            <person name="Bonants P.J.M."/>
            <person name="Smith D.S."/>
            <person name="Levesque C.A."/>
            <person name="van der Lee T.A.J."/>
        </authorList>
    </citation>
    <scope>NUCLEOTIDE SEQUENCE [LARGE SCALE GENOMIC DNA]</scope>
    <source>
        <strain evidence="5 6">CBS 675.73</strain>
    </source>
</reference>
<keyword evidence="3" id="KW-1133">Transmembrane helix</keyword>
<organism evidence="5 6">
    <name type="scientific">Chytriomyces confervae</name>
    <dbReference type="NCBI Taxonomy" id="246404"/>
    <lineage>
        <taxon>Eukaryota</taxon>
        <taxon>Fungi</taxon>
        <taxon>Fungi incertae sedis</taxon>
        <taxon>Chytridiomycota</taxon>
        <taxon>Chytridiomycota incertae sedis</taxon>
        <taxon>Chytridiomycetes</taxon>
        <taxon>Chytridiales</taxon>
        <taxon>Chytriomycetaceae</taxon>
        <taxon>Chytriomyces</taxon>
    </lineage>
</organism>
<dbReference type="SUPFAM" id="SSF58038">
    <property type="entry name" value="SNARE fusion complex"/>
    <property type="match status" value="1"/>
</dbReference>
<keyword evidence="1" id="KW-0175">Coiled coil</keyword>
<dbReference type="SUPFAM" id="SSF56601">
    <property type="entry name" value="beta-lactamase/transpeptidase-like"/>
    <property type="match status" value="1"/>
</dbReference>
<dbReference type="PROSITE" id="PS50892">
    <property type="entry name" value="V_SNARE"/>
    <property type="match status" value="1"/>
</dbReference>
<feature type="compositionally biased region" description="Polar residues" evidence="2">
    <location>
        <begin position="652"/>
        <end position="662"/>
    </location>
</feature>
<dbReference type="InterPro" id="IPR012338">
    <property type="entry name" value="Beta-lactam/transpept-like"/>
</dbReference>
<protein>
    <recommendedName>
        <fullName evidence="4">V-SNARE coiled-coil homology domain-containing protein</fullName>
    </recommendedName>
</protein>
<dbReference type="GO" id="GO:0016020">
    <property type="term" value="C:membrane"/>
    <property type="evidence" value="ECO:0007669"/>
    <property type="project" value="InterPro"/>
</dbReference>
<dbReference type="Proteomes" id="UP000320333">
    <property type="component" value="Unassembled WGS sequence"/>
</dbReference>
<feature type="compositionally biased region" description="Low complexity" evidence="2">
    <location>
        <begin position="608"/>
        <end position="619"/>
    </location>
</feature>
<accession>A0A507F5V9</accession>
<feature type="transmembrane region" description="Helical" evidence="3">
    <location>
        <begin position="800"/>
        <end position="823"/>
    </location>
</feature>
<dbReference type="Pfam" id="PF00144">
    <property type="entry name" value="Beta-lactamase"/>
    <property type="match status" value="1"/>
</dbReference>
<keyword evidence="6" id="KW-1185">Reference proteome</keyword>
<dbReference type="InterPro" id="IPR042855">
    <property type="entry name" value="V_SNARE_CC"/>
</dbReference>
<evidence type="ECO:0000313" key="6">
    <source>
        <dbReference type="Proteomes" id="UP000320333"/>
    </source>
</evidence>
<dbReference type="Gene3D" id="3.40.710.10">
    <property type="entry name" value="DD-peptidase/beta-lactamase superfamily"/>
    <property type="match status" value="1"/>
</dbReference>
<dbReference type="Pfam" id="PF00957">
    <property type="entry name" value="Synaptobrevin"/>
    <property type="match status" value="1"/>
</dbReference>
<feature type="domain" description="V-SNARE coiled-coil homology" evidence="4">
    <location>
        <begin position="733"/>
        <end position="793"/>
    </location>
</feature>
<sequence>MDSNTNNGWASADPKRDLRGPPDKRLYGFDDHCRDAVADFKADGCAVAIVVNGKMVFAKGFGAPEAASLNPWNQRASVSATSIDPDTPIELGRACEGILGVAIASMVQSKVVDWSTTVQSLIPSFSLPNQNQHLAQIATISDLLSHRAGIPSTADTLSNLISDIAATDAMPAAISAVNQPRLNTTFRGTREYSLLTAPIAAHVSSIVSKKPIEILIQETVFAPIGASRASGFNALGREDSTLGMTSSARDLGRLASALLDGWGPLSKETLEGMWSPVGAVASSACCDFSNNSGGHRVGNGGWIESVFRGVRKVGFGGFSAQSAVEVALFPNDGFGIAIVCNKPCYLAAALVNVAAEFLLEVQPGPWVPHMEVRNFPVAVLAPSIADLLGSNMKYDPLPRSASYYTGTYTCGLVPYLAFKVSLADGELQIQFLSGHNDALQRKAPIIHIQNGKSSVGTIKILHILATGLFYAAAENLLPLQIRLHASGSSCGFLFENGPDGSIETMVYLNQITTTKDNGTHFHKSVEYQQPGNLLAPPTTIIPIKKPPSTIRPSVSEPPPALPPRRSPSSTSAPVSQNGSSNYQNTSPQPPPLIPLERQASGIPPALPPRSRQASSASAANMVQPAQTAPSSVPLSPPPSYDTSGVLGRLLVRQTQGENSVETSPVVEESQGDDGAEIDDLDELENAMNEIDNVMADLDIMASNSKVNAVQKQVDEVCMATDVQFVQRSCSAKEVWDADVFNAVVVNVMTDNIAKVVQRGENLEHLQNKTEDLQQSAMQFKKGASAVRKEMWWKDMKTKMILGGVLGVVVLVIICESCGIQSVMGAAD</sequence>